<name>A0A0C2JV78_9VIBR</name>
<dbReference type="STRING" id="1461322.OJ16_01410"/>
<evidence type="ECO:0000256" key="3">
    <source>
        <dbReference type="ARBA" id="ARBA00022605"/>
    </source>
</evidence>
<feature type="domain" description="Nucleoside phosphorylase" evidence="7">
    <location>
        <begin position="21"/>
        <end position="248"/>
    </location>
</feature>
<dbReference type="Gene3D" id="3.40.50.1580">
    <property type="entry name" value="Nucleoside phosphorylase domain"/>
    <property type="match status" value="1"/>
</dbReference>
<proteinExistence type="predicted"/>
<dbReference type="NCBIfam" id="NF004079">
    <property type="entry name" value="PRK05584.1"/>
    <property type="match status" value="1"/>
</dbReference>
<feature type="signal peptide" evidence="6">
    <location>
        <begin position="1"/>
        <end position="19"/>
    </location>
</feature>
<dbReference type="EC" id="3.2.2.9" evidence="2"/>
<dbReference type="NCBIfam" id="TIGR01704">
    <property type="entry name" value="MTA_SAH-Nsdase"/>
    <property type="match status" value="1"/>
</dbReference>
<dbReference type="AlphaFoldDB" id="A0A0C2JV78"/>
<dbReference type="GO" id="GO:0009164">
    <property type="term" value="P:nucleoside catabolic process"/>
    <property type="evidence" value="ECO:0007669"/>
    <property type="project" value="InterPro"/>
</dbReference>
<evidence type="ECO:0000256" key="4">
    <source>
        <dbReference type="ARBA" id="ARBA00022801"/>
    </source>
</evidence>
<dbReference type="SUPFAM" id="SSF53167">
    <property type="entry name" value="Purine and uridine phosphorylases"/>
    <property type="match status" value="1"/>
</dbReference>
<keyword evidence="9" id="KW-1185">Reference proteome</keyword>
<evidence type="ECO:0000256" key="1">
    <source>
        <dbReference type="ARBA" id="ARBA00004945"/>
    </source>
</evidence>
<dbReference type="EMBL" id="JTKH01000003">
    <property type="protein sequence ID" value="KII81879.1"/>
    <property type="molecule type" value="Genomic_DNA"/>
</dbReference>
<evidence type="ECO:0000256" key="2">
    <source>
        <dbReference type="ARBA" id="ARBA00011974"/>
    </source>
</evidence>
<dbReference type="InterPro" id="IPR000845">
    <property type="entry name" value="Nucleoside_phosphorylase_d"/>
</dbReference>
<dbReference type="OrthoDB" id="9792278at2"/>
<protein>
    <recommendedName>
        <fullName evidence="2">adenosylhomocysteine nucleosidase</fullName>
        <ecNumber evidence="2">3.2.2.9</ecNumber>
    </recommendedName>
</protein>
<feature type="chain" id="PRO_5009758657" description="adenosylhomocysteine nucleosidase" evidence="6">
    <location>
        <begin position="20"/>
        <end position="250"/>
    </location>
</feature>
<dbReference type="GO" id="GO:0019509">
    <property type="term" value="P:L-methionine salvage from methylthioadenosine"/>
    <property type="evidence" value="ECO:0007669"/>
    <property type="project" value="UniProtKB-UniPathway"/>
</dbReference>
<dbReference type="Proteomes" id="UP000031672">
    <property type="component" value="Unassembled WGS sequence"/>
</dbReference>
<evidence type="ECO:0000313" key="8">
    <source>
        <dbReference type="EMBL" id="KII81879.1"/>
    </source>
</evidence>
<dbReference type="GO" id="GO:0019284">
    <property type="term" value="P:L-methionine salvage from S-adenosylmethionine"/>
    <property type="evidence" value="ECO:0007669"/>
    <property type="project" value="TreeGrafter"/>
</dbReference>
<dbReference type="RefSeq" id="WP_040986633.1">
    <property type="nucleotide sequence ID" value="NZ_JBFRUC010000020.1"/>
</dbReference>
<evidence type="ECO:0000259" key="7">
    <source>
        <dbReference type="Pfam" id="PF01048"/>
    </source>
</evidence>
<dbReference type="InterPro" id="IPR010049">
    <property type="entry name" value="MTA_SAH_Nsdase"/>
</dbReference>
<keyword evidence="4" id="KW-0378">Hydrolase</keyword>
<dbReference type="PANTHER" id="PTHR46832">
    <property type="entry name" value="5'-METHYLTHIOADENOSINE/S-ADENOSYLHOMOCYSTEINE NUCLEOSIDASE"/>
    <property type="match status" value="1"/>
</dbReference>
<comment type="caution">
    <text evidence="8">The sequence shown here is derived from an EMBL/GenBank/DDBJ whole genome shotgun (WGS) entry which is preliminary data.</text>
</comment>
<accession>A0A0C2JV78</accession>
<dbReference type="GO" id="GO:0008930">
    <property type="term" value="F:methylthioadenosine nucleosidase activity"/>
    <property type="evidence" value="ECO:0007669"/>
    <property type="project" value="InterPro"/>
</dbReference>
<evidence type="ECO:0000256" key="5">
    <source>
        <dbReference type="ARBA" id="ARBA00023167"/>
    </source>
</evidence>
<dbReference type="InterPro" id="IPR035994">
    <property type="entry name" value="Nucleoside_phosphorylase_sf"/>
</dbReference>
<evidence type="ECO:0000256" key="6">
    <source>
        <dbReference type="SAM" id="SignalP"/>
    </source>
</evidence>
<keyword evidence="3" id="KW-0028">Amino-acid biosynthesis</keyword>
<sequence length="250" mass="26869">MFKKSVVTMLTLCAFPSLASTIGIVGAMDVEVEALLPKIENQQVTKVGSHTFYTGTIEGKEVVVTQSGVGKVNAAVATTLLIQSFGVDQLIFTGIAGASEPKLEPLDVVVSTSLVQHDVDLTMFGKPKGELSGYEDRHFYADKNLQKYAFDASVAVLGKERVYQGIIASGDQFIANKEIVTGIYKEFNAMAVEMEGAALGQVADAFHVPYVVIRTISDKADGSAEMVYSELKKATADNSANITLNMLKRM</sequence>
<dbReference type="Pfam" id="PF01048">
    <property type="entry name" value="PNP_UDP_1"/>
    <property type="match status" value="1"/>
</dbReference>
<comment type="pathway">
    <text evidence="1">Amino-acid biosynthesis; L-methionine biosynthesis via salvage pathway; S-methyl-5-thio-alpha-D-ribose 1-phosphate from S-methyl-5'-thioadenosine (hydrolase route): step 1/2.</text>
</comment>
<accession>A0A0C2N7T2</accession>
<dbReference type="CDD" id="cd09008">
    <property type="entry name" value="MTAN"/>
    <property type="match status" value="1"/>
</dbReference>
<dbReference type="GO" id="GO:0005829">
    <property type="term" value="C:cytosol"/>
    <property type="evidence" value="ECO:0007669"/>
    <property type="project" value="TreeGrafter"/>
</dbReference>
<keyword evidence="6" id="KW-0732">Signal</keyword>
<keyword evidence="5" id="KW-0486">Methionine biosynthesis</keyword>
<organism evidence="8 9">
    <name type="scientific">Vibrio renipiscarius</name>
    <dbReference type="NCBI Taxonomy" id="1461322"/>
    <lineage>
        <taxon>Bacteria</taxon>
        <taxon>Pseudomonadati</taxon>
        <taxon>Pseudomonadota</taxon>
        <taxon>Gammaproteobacteria</taxon>
        <taxon>Vibrionales</taxon>
        <taxon>Vibrionaceae</taxon>
        <taxon>Vibrio</taxon>
    </lineage>
</organism>
<dbReference type="UniPathway" id="UPA00904">
    <property type="reaction ID" value="UER00871"/>
</dbReference>
<dbReference type="PANTHER" id="PTHR46832:SF1">
    <property type="entry name" value="5'-METHYLTHIOADENOSINE_S-ADENOSYLHOMOCYSTEINE NUCLEOSIDASE"/>
    <property type="match status" value="1"/>
</dbReference>
<dbReference type="GO" id="GO:0008782">
    <property type="term" value="F:adenosylhomocysteine nucleosidase activity"/>
    <property type="evidence" value="ECO:0007669"/>
    <property type="project" value="UniProtKB-EC"/>
</dbReference>
<evidence type="ECO:0000313" key="9">
    <source>
        <dbReference type="Proteomes" id="UP000031672"/>
    </source>
</evidence>
<reference evidence="8 9" key="1">
    <citation type="submission" date="2014-11" db="EMBL/GenBank/DDBJ databases">
        <title>Draft Genome Sequence of Vibrio piscirenalis strains CECT 8603T and CECT 8604, two marine Gammaproteobacterium isolated from cultured gilthead sea bream (Sparus aurata).</title>
        <authorList>
            <person name="Arahal D.R."/>
            <person name="Rodrigo-Torres L."/>
            <person name="Lucena T."/>
            <person name="Pujalte M.J."/>
        </authorList>
    </citation>
    <scope>NUCLEOTIDE SEQUENCE [LARGE SCALE GENOMIC DNA]</scope>
    <source>
        <strain evidence="8 9">DCR 1-4-2</strain>
    </source>
</reference>
<gene>
    <name evidence="8" type="ORF">OJ16_01410</name>
</gene>